<organism evidence="2 3">
    <name type="scientific">Aurantibacter aestuarii</name>
    <dbReference type="NCBI Taxonomy" id="1266046"/>
    <lineage>
        <taxon>Bacteria</taxon>
        <taxon>Pseudomonadati</taxon>
        <taxon>Bacteroidota</taxon>
        <taxon>Flavobacteriia</taxon>
        <taxon>Flavobacteriales</taxon>
        <taxon>Flavobacteriaceae</taxon>
        <taxon>Aurantibacter</taxon>
    </lineage>
</organism>
<name>A0A2T1N8F7_9FLAO</name>
<accession>A0A2T1N8F7</accession>
<gene>
    <name evidence="2" type="ORF">C7H52_07580</name>
</gene>
<dbReference type="RefSeq" id="WP_106463297.1">
    <property type="nucleotide sequence ID" value="NZ_PXOQ01000009.1"/>
</dbReference>
<protein>
    <submittedName>
        <fullName evidence="2">DUF1311 domain-containing protein</fullName>
    </submittedName>
</protein>
<proteinExistence type="predicted"/>
<dbReference type="AlphaFoldDB" id="A0A2T1N8F7"/>
<dbReference type="InterPro" id="IPR009739">
    <property type="entry name" value="LprI-like_N"/>
</dbReference>
<feature type="domain" description="Lysozyme inhibitor LprI-like N-terminal" evidence="1">
    <location>
        <begin position="19"/>
        <end position="111"/>
    </location>
</feature>
<evidence type="ECO:0000259" key="1">
    <source>
        <dbReference type="Pfam" id="PF07007"/>
    </source>
</evidence>
<evidence type="ECO:0000313" key="3">
    <source>
        <dbReference type="Proteomes" id="UP000238426"/>
    </source>
</evidence>
<dbReference type="Pfam" id="PF07007">
    <property type="entry name" value="LprI"/>
    <property type="match status" value="1"/>
</dbReference>
<keyword evidence="3" id="KW-1185">Reference proteome</keyword>
<dbReference type="Gene3D" id="1.20.1270.180">
    <property type="match status" value="1"/>
</dbReference>
<sequence>MKQLIFIISLSFSLVSFSQTQMEMNQDAHLEYQKADKELNRVYQAILTEYKSEPLFIERLKVAQRLWINFRDAELDMRFPKTDKGYYYGSVYPMCVSLILKEMTEERTKKLMVWLDGIEEGEMCLGSIKMK</sequence>
<dbReference type="EMBL" id="PXOQ01000009">
    <property type="protein sequence ID" value="PSG88157.1"/>
    <property type="molecule type" value="Genomic_DNA"/>
</dbReference>
<comment type="caution">
    <text evidence="2">The sequence shown here is derived from an EMBL/GenBank/DDBJ whole genome shotgun (WGS) entry which is preliminary data.</text>
</comment>
<reference evidence="2 3" key="1">
    <citation type="submission" date="2018-03" db="EMBL/GenBank/DDBJ databases">
        <title>Mesoflavibacter sp. HG37 and Mesoflavibacter sp. HG96 sp.nov., two marine bacteria isolated from seawater of Western Pacific Ocean.</title>
        <authorList>
            <person name="Cheng H."/>
            <person name="Wu Y.-H."/>
            <person name="Guo L.-L."/>
            <person name="Xu X.-W."/>
        </authorList>
    </citation>
    <scope>NUCLEOTIDE SEQUENCE [LARGE SCALE GENOMIC DNA]</scope>
    <source>
        <strain evidence="2 3">KCTC 32269</strain>
    </source>
</reference>
<dbReference type="OrthoDB" id="7340239at2"/>
<evidence type="ECO:0000313" key="2">
    <source>
        <dbReference type="EMBL" id="PSG88157.1"/>
    </source>
</evidence>
<dbReference type="Proteomes" id="UP000238426">
    <property type="component" value="Unassembled WGS sequence"/>
</dbReference>